<sequence>MAPPRPHAALAPLIRLLAEVRRRRPGGVTVAGHHHRNYVIALGQPLARLLGEESGAVRAKFRTPLGTGGTGDVLPRLWRRESDVLAALAERLGAAVPRCLADFGGWSVHTYVEGRPLAAEAPAGRPVGEARLAAFADFFARVAGVPADGLPGLPADWPADGDTHGFLRRLAGFAEGVHQRNRPRFGALFDAVGMPRDAVARFLTSVPRLAERPFALLHTDVHRANVVITGRAGAERLVVIDWELALYGDPLHDLATHVVRMDYDAYEQTTMIRFWEDAMHAADRPGTTAGMARDLPVYRDFEYVQSVYPDLMRAALALPAVPVPDDYTRAARRVCRALDRAWKPLALDGAPVDRRTAEEALRAWHRTDRTREPRGR</sequence>
<dbReference type="RefSeq" id="WP_189214544.1">
    <property type="nucleotide sequence ID" value="NZ_BMQK01000001.1"/>
</dbReference>
<evidence type="ECO:0000259" key="1">
    <source>
        <dbReference type="Pfam" id="PF01636"/>
    </source>
</evidence>
<dbReference type="PANTHER" id="PTHR40086">
    <property type="entry name" value="PHOSPHOTRANSFERASE YTMP-RELATED"/>
    <property type="match status" value="1"/>
</dbReference>
<dbReference type="SUPFAM" id="SSF56112">
    <property type="entry name" value="Protein kinase-like (PK-like)"/>
    <property type="match status" value="1"/>
</dbReference>
<dbReference type="InterPro" id="IPR052077">
    <property type="entry name" value="CcrZ_PhaseVar_Mediator"/>
</dbReference>
<proteinExistence type="predicted"/>
<feature type="domain" description="Aminoglycoside phosphotransferase" evidence="1">
    <location>
        <begin position="79"/>
        <end position="273"/>
    </location>
</feature>
<dbReference type="InterPro" id="IPR011009">
    <property type="entry name" value="Kinase-like_dom_sf"/>
</dbReference>
<dbReference type="AlphaFoldDB" id="A0A918B8H9"/>
<evidence type="ECO:0000313" key="3">
    <source>
        <dbReference type="Proteomes" id="UP000620156"/>
    </source>
</evidence>
<protein>
    <recommendedName>
        <fullName evidence="1">Aminoglycoside phosphotransferase domain-containing protein</fullName>
    </recommendedName>
</protein>
<keyword evidence="3" id="KW-1185">Reference proteome</keyword>
<dbReference type="Proteomes" id="UP000620156">
    <property type="component" value="Unassembled WGS sequence"/>
</dbReference>
<gene>
    <name evidence="2" type="ORF">GCM10010145_00420</name>
</gene>
<dbReference type="EMBL" id="BMQK01000001">
    <property type="protein sequence ID" value="GGQ37309.1"/>
    <property type="molecule type" value="Genomic_DNA"/>
</dbReference>
<evidence type="ECO:0000313" key="2">
    <source>
        <dbReference type="EMBL" id="GGQ37309.1"/>
    </source>
</evidence>
<comment type="caution">
    <text evidence="2">The sequence shown here is derived from an EMBL/GenBank/DDBJ whole genome shotgun (WGS) entry which is preliminary data.</text>
</comment>
<dbReference type="PANTHER" id="PTHR40086:SF1">
    <property type="entry name" value="CELL CYCLE REGULATOR CCRZ"/>
    <property type="match status" value="1"/>
</dbReference>
<name>A0A918B8H9_9ACTN</name>
<dbReference type="Gene3D" id="3.90.1200.10">
    <property type="match status" value="1"/>
</dbReference>
<reference evidence="2" key="1">
    <citation type="journal article" date="2014" name="Int. J. Syst. Evol. Microbiol.">
        <title>Complete genome sequence of Corynebacterium casei LMG S-19264T (=DSM 44701T), isolated from a smear-ripened cheese.</title>
        <authorList>
            <consortium name="US DOE Joint Genome Institute (JGI-PGF)"/>
            <person name="Walter F."/>
            <person name="Albersmeier A."/>
            <person name="Kalinowski J."/>
            <person name="Ruckert C."/>
        </authorList>
    </citation>
    <scope>NUCLEOTIDE SEQUENCE</scope>
    <source>
        <strain evidence="2">JCM 3131</strain>
    </source>
</reference>
<reference evidence="2" key="2">
    <citation type="submission" date="2020-09" db="EMBL/GenBank/DDBJ databases">
        <authorList>
            <person name="Sun Q."/>
            <person name="Ohkuma M."/>
        </authorList>
    </citation>
    <scope>NUCLEOTIDE SEQUENCE</scope>
    <source>
        <strain evidence="2">JCM 3131</strain>
    </source>
</reference>
<dbReference type="Pfam" id="PF01636">
    <property type="entry name" value="APH"/>
    <property type="match status" value="1"/>
</dbReference>
<accession>A0A918B8H9</accession>
<dbReference type="InterPro" id="IPR002575">
    <property type="entry name" value="Aminoglycoside_PTrfase"/>
</dbReference>
<organism evidence="2 3">
    <name type="scientific">Streptomyces ruber</name>
    <dbReference type="NCBI Taxonomy" id="83378"/>
    <lineage>
        <taxon>Bacteria</taxon>
        <taxon>Bacillati</taxon>
        <taxon>Actinomycetota</taxon>
        <taxon>Actinomycetes</taxon>
        <taxon>Kitasatosporales</taxon>
        <taxon>Streptomycetaceae</taxon>
        <taxon>Streptomyces</taxon>
    </lineage>
</organism>